<dbReference type="EMBL" id="LPVJ01000035">
    <property type="protein sequence ID" value="KUO95799.1"/>
    <property type="molecule type" value="Genomic_DNA"/>
</dbReference>
<dbReference type="AlphaFoldDB" id="A0A101XQS0"/>
<organism evidence="1 2">
    <name type="scientific">Ferroacidibacillus organovorans</name>
    <dbReference type="NCBI Taxonomy" id="1765683"/>
    <lineage>
        <taxon>Bacteria</taxon>
        <taxon>Bacillati</taxon>
        <taxon>Bacillota</taxon>
        <taxon>Bacilli</taxon>
        <taxon>Bacillales</taxon>
        <taxon>Alicyclobacillaceae</taxon>
        <taxon>Ferroacidibacillus</taxon>
    </lineage>
</organism>
<evidence type="ECO:0000313" key="2">
    <source>
        <dbReference type="Proteomes" id="UP000053557"/>
    </source>
</evidence>
<dbReference type="Proteomes" id="UP000053557">
    <property type="component" value="Unassembled WGS sequence"/>
</dbReference>
<sequence>MNRIQVPRPVYEGLEAVRQSGAISMFDYGSVLQMTDLLNNKDAARWLRDHKREYLESVLYGIEPED</sequence>
<dbReference type="Pfam" id="PF16468">
    <property type="entry name" value="DUF5049"/>
    <property type="match status" value="1"/>
</dbReference>
<dbReference type="OrthoDB" id="2679385at2"/>
<comment type="caution">
    <text evidence="1">The sequence shown here is derived from an EMBL/GenBank/DDBJ whole genome shotgun (WGS) entry which is preliminary data.</text>
</comment>
<keyword evidence="2" id="KW-1185">Reference proteome</keyword>
<reference evidence="1 2" key="1">
    <citation type="submission" date="2015-12" db="EMBL/GenBank/DDBJ databases">
        <title>Draft genome sequence of Acidibacillus ferrooxidans ITV001, isolated from a chalcopyrite acid mine drainage site in Brazil.</title>
        <authorList>
            <person name="Dall'Agnol H."/>
            <person name="Nancucheo I."/>
            <person name="Johnson B."/>
            <person name="Oliveira R."/>
            <person name="Leite L."/>
            <person name="Pylro V."/>
            <person name="Nunes G.L."/>
            <person name="Tzotzos G."/>
            <person name="Fernandes G.R."/>
            <person name="Dutra J."/>
            <person name="Orellana S.C."/>
            <person name="Oliveira G."/>
        </authorList>
    </citation>
    <scope>NUCLEOTIDE SEQUENCE [LARGE SCALE GENOMIC DNA]</scope>
    <source>
        <strain evidence="2">ITV01</strain>
    </source>
</reference>
<dbReference type="InterPro" id="IPR032488">
    <property type="entry name" value="DUF5049"/>
</dbReference>
<accession>A0A101XQS0</accession>
<gene>
    <name evidence="1" type="ORF">ATW55_14995</name>
</gene>
<name>A0A101XQS0_9BACL</name>
<evidence type="ECO:0000313" key="1">
    <source>
        <dbReference type="EMBL" id="KUO95799.1"/>
    </source>
</evidence>
<protein>
    <submittedName>
        <fullName evidence="1">Uncharacterized protein</fullName>
    </submittedName>
</protein>
<proteinExistence type="predicted"/>
<dbReference type="RefSeq" id="WP_067715927.1">
    <property type="nucleotide sequence ID" value="NZ_LPVJ01000035.1"/>
</dbReference>